<dbReference type="GO" id="GO:0032527">
    <property type="term" value="P:protein exit from endoplasmic reticulum"/>
    <property type="evidence" value="ECO:0007669"/>
    <property type="project" value="TreeGrafter"/>
</dbReference>
<feature type="compositionally biased region" description="Low complexity" evidence="1">
    <location>
        <begin position="580"/>
        <end position="591"/>
    </location>
</feature>
<feature type="region of interest" description="Disordered" evidence="1">
    <location>
        <begin position="543"/>
        <end position="688"/>
    </location>
</feature>
<feature type="region of interest" description="Disordered" evidence="1">
    <location>
        <begin position="483"/>
        <end position="530"/>
    </location>
</feature>
<organism evidence="3 4">
    <name type="scientific">Albula glossodonta</name>
    <name type="common">roundjaw bonefish</name>
    <dbReference type="NCBI Taxonomy" id="121402"/>
    <lineage>
        <taxon>Eukaryota</taxon>
        <taxon>Metazoa</taxon>
        <taxon>Chordata</taxon>
        <taxon>Craniata</taxon>
        <taxon>Vertebrata</taxon>
        <taxon>Euteleostomi</taxon>
        <taxon>Actinopterygii</taxon>
        <taxon>Neopterygii</taxon>
        <taxon>Teleostei</taxon>
        <taxon>Albuliformes</taxon>
        <taxon>Albulidae</taxon>
        <taxon>Albula</taxon>
    </lineage>
</organism>
<evidence type="ECO:0000313" key="4">
    <source>
        <dbReference type="Proteomes" id="UP000824540"/>
    </source>
</evidence>
<dbReference type="InterPro" id="IPR011045">
    <property type="entry name" value="N2O_reductase_N"/>
</dbReference>
<dbReference type="Pfam" id="PF23756">
    <property type="entry name" value="Beta-prop_HPS5"/>
    <property type="match status" value="1"/>
</dbReference>
<evidence type="ECO:0000259" key="2">
    <source>
        <dbReference type="Pfam" id="PF23756"/>
    </source>
</evidence>
<feature type="compositionally biased region" description="Polar residues" evidence="1">
    <location>
        <begin position="761"/>
        <end position="770"/>
    </location>
</feature>
<sequence length="1412" mass="153517">MSTSAVQRSSSSLLGIARSAMGWVAAVLSHSTAMSASFPVLKVRTACPRHTMAAHTTSPLLKEFCPLYYLLNAIPAKVQRGFRSVLVYLTALDTSSDYIAVGSSIGMLYLYCRRLSQMNKYNLEGKSEPITVVKLLSCFDDLVAVGTASGRVALFQLVSPLPGRNKQLRRFDVVGLHKSTVTALAWSPNGMKLFSGDDKGKVVYSAVDLDQGVCSPVVLLEEASPIVQLEYSQKVLLVSTHQRSVLFYTQEQSLQQLGSKPRKSSGRLGACFQPGLRKQSDLTVYAARPGLRLWRADVRGEVQETHMLRELFAQDLPLFELFPRPGSTGAYRPPERQLGLLTCFLRDGWVLTWNEYSVYVVDCLNQALIGGMEGCGDIVSVSCTENEIFILKGDRDIIRISNRPEGLASNLSELSLRLSSPLTTPTMLLPPTGAVETAQPIRTMAIISEQVGQAMEAELGAELGEELGESGVIVLEKLEVCEGAGPRGSQGTSESRSRSSSVTSWDSALGPPPSEPSDCSSSRYSTLTPDELQQELVVKAVRVKKKGKRRRQESGNRISERSSWSEGVLSNEWGVSGCDPPSGRSSPMGSSLDLPSAGSISGDSHGNDPFTLLTSTDPAPMTGAPATPPSDDMTLPPEEVTPMSEEVTPPPEQVTPPPEQVTPPPEQLTLPTDTPLQDDMTPPSEVATPDVDSLLQCTFAYMQAAAEEDEGVAEGVAGDEQEEAEQEAPPTSEPAPPHCPIETELSASSDEEDIYAPGVPNSASSASLDTPNAPRPPRSANAPRDAASANDQTSLHKSHQLAESWMDYAGPGCGILSLVVTDRYIWCLDFKGGLYCSALPNGSLHWQRFEDNVQQVAVSPSGSLLWKVEQKTNKAFACGKVSIKGKRHWYEAMSQTAFVALSDDAAWIIRTNGDLYLQTGLSVERPCAPRGEAGLPVPVAQVCARDSVVWALTEQRAVFYREGLSSYCAEGEQWKYDTVSERQGLEPVCIALGEHGTAWALDTGGNLWFRTGVSAVKPQGEDPHWWQVSITDYVVFDQCGLFQTLIQATQTVATATRAPVERVADRLRVAFWSQQPQCQPSLISANRTGVWIASGRNDFHVAKGSLIGSYWETVVPRGTASATKWAFVISSTSPTREGSFLWVGQSRRDLFCVWDGDPELRPSTVQLPVDVEMVALSACRDAVWGLDGHGRIHIRTLSPSCPSGLHWTRLDLSQLGQVRLVSISCGSQHVWACDGNGMVYFRVGTQPLNPSMMLPAWICIEPPEQPVGVHLVSVHTSPNDRMLWAVDSRANVHVRTGITDEMPVGTDWEHIPGLQASQLVLSTRTAWVCCLNGEIARRYGITDKNPAGDYWKKTPGLVTWLTVTPSDELWAMSQSGSLTRRLTKTFQHGPARSKVISGSTGGEDLEDEWEVI</sequence>
<gene>
    <name evidence="3" type="ORF">JZ751_012820</name>
</gene>
<dbReference type="EMBL" id="JAFBMS010000206">
    <property type="protein sequence ID" value="KAG9333307.1"/>
    <property type="molecule type" value="Genomic_DNA"/>
</dbReference>
<comment type="caution">
    <text evidence="3">The sequence shown here is derived from an EMBL/GenBank/DDBJ whole genome shotgun (WGS) entry which is preliminary data.</text>
</comment>
<dbReference type="Pfam" id="PF19193">
    <property type="entry name" value="Tectonin"/>
    <property type="match status" value="1"/>
</dbReference>
<feature type="compositionally biased region" description="Low complexity" evidence="1">
    <location>
        <begin position="489"/>
        <end position="507"/>
    </location>
</feature>
<dbReference type="SUPFAM" id="SSF50974">
    <property type="entry name" value="Nitrous oxide reductase, N-terminal domain"/>
    <property type="match status" value="1"/>
</dbReference>
<evidence type="ECO:0000313" key="3">
    <source>
        <dbReference type="EMBL" id="KAG9333307.1"/>
    </source>
</evidence>
<dbReference type="InterPro" id="IPR006624">
    <property type="entry name" value="Beta-propeller_rpt_TECPR"/>
</dbReference>
<name>A0A8T2N9X8_9TELE</name>
<feature type="compositionally biased region" description="Acidic residues" evidence="1">
    <location>
        <begin position="706"/>
        <end position="726"/>
    </location>
</feature>
<feature type="region of interest" description="Disordered" evidence="1">
    <location>
        <begin position="705"/>
        <end position="798"/>
    </location>
</feature>
<feature type="region of interest" description="Disordered" evidence="1">
    <location>
        <begin position="1392"/>
        <end position="1412"/>
    </location>
</feature>
<accession>A0A8T2N9X8</accession>
<evidence type="ECO:0000256" key="1">
    <source>
        <dbReference type="SAM" id="MobiDB-lite"/>
    </source>
</evidence>
<feature type="compositionally biased region" description="Low complexity" evidence="1">
    <location>
        <begin position="516"/>
        <end position="525"/>
    </location>
</feature>
<dbReference type="PANTHER" id="PTHR23287:SF16">
    <property type="entry name" value="TECTONIN BETA-PROPELLER REPEAT-CONTAINING PROTEIN 2"/>
    <property type="match status" value="1"/>
</dbReference>
<protein>
    <recommendedName>
        <fullName evidence="2">HPS5-like beta-propeller domain-containing protein</fullName>
    </recommendedName>
</protein>
<dbReference type="SMART" id="SM00706">
    <property type="entry name" value="TECPR"/>
    <property type="match status" value="10"/>
</dbReference>
<dbReference type="GO" id="GO:0005737">
    <property type="term" value="C:cytoplasm"/>
    <property type="evidence" value="ECO:0007669"/>
    <property type="project" value="GOC"/>
</dbReference>
<dbReference type="Pfam" id="PF06462">
    <property type="entry name" value="Hyd_WA"/>
    <property type="match status" value="2"/>
</dbReference>
<feature type="compositionally biased region" description="Acidic residues" evidence="1">
    <location>
        <begin position="1403"/>
        <end position="1412"/>
    </location>
</feature>
<dbReference type="Proteomes" id="UP000824540">
    <property type="component" value="Unassembled WGS sequence"/>
</dbReference>
<feature type="domain" description="HPS5-like beta-propeller" evidence="2">
    <location>
        <begin position="87"/>
        <end position="394"/>
    </location>
</feature>
<feature type="compositionally biased region" description="Pro residues" evidence="1">
    <location>
        <begin position="648"/>
        <end position="666"/>
    </location>
</feature>
<keyword evidence="4" id="KW-1185">Reference proteome</keyword>
<dbReference type="OrthoDB" id="9930272at2759"/>
<dbReference type="SUPFAM" id="SSF50978">
    <property type="entry name" value="WD40 repeat-like"/>
    <property type="match status" value="1"/>
</dbReference>
<reference evidence="3" key="1">
    <citation type="thesis" date="2021" institute="BYU ScholarsArchive" country="Provo, UT, USA">
        <title>Applications of and Algorithms for Genome Assembly and Genomic Analyses with an Emphasis on Marine Teleosts.</title>
        <authorList>
            <person name="Pickett B.D."/>
        </authorList>
    </citation>
    <scope>NUCLEOTIDE SEQUENCE</scope>
    <source>
        <strain evidence="3">HI-2016</strain>
    </source>
</reference>
<dbReference type="Gene3D" id="2.130.10.10">
    <property type="entry name" value="YVTN repeat-like/Quinoprotein amine dehydrogenase"/>
    <property type="match status" value="1"/>
</dbReference>
<feature type="compositionally biased region" description="Low complexity" evidence="1">
    <location>
        <begin position="616"/>
        <end position="625"/>
    </location>
</feature>
<dbReference type="InterPro" id="IPR015943">
    <property type="entry name" value="WD40/YVTN_repeat-like_dom_sf"/>
</dbReference>
<dbReference type="InterPro" id="IPR036322">
    <property type="entry name" value="WD40_repeat_dom_sf"/>
</dbReference>
<dbReference type="PANTHER" id="PTHR23287">
    <property type="entry name" value="RUBY-EYE2-LIKE PROTEIN"/>
    <property type="match status" value="1"/>
</dbReference>
<dbReference type="InterPro" id="IPR056499">
    <property type="entry name" value="Beta-prop_HPS5-like"/>
</dbReference>
<proteinExistence type="predicted"/>
<feature type="compositionally biased region" description="Low complexity" evidence="1">
    <location>
        <begin position="778"/>
        <end position="791"/>
    </location>
</feature>